<reference evidence="1 2" key="1">
    <citation type="submission" date="2016-07" db="EMBL/GenBank/DDBJ databases">
        <title>Multi-omics approach to identify versatile polysaccharide utilization systems of a marine flavobacterium Gramella flava.</title>
        <authorList>
            <person name="Tang K."/>
        </authorList>
    </citation>
    <scope>NUCLEOTIDE SEQUENCE [LARGE SCALE GENOMIC DNA]</scope>
    <source>
        <strain evidence="1 2">JLT2011</strain>
    </source>
</reference>
<evidence type="ECO:0000313" key="1">
    <source>
        <dbReference type="EMBL" id="APU67103.1"/>
    </source>
</evidence>
<organism evidence="1 2">
    <name type="scientific">Christiangramia flava JLT2011</name>
    <dbReference type="NCBI Taxonomy" id="1229726"/>
    <lineage>
        <taxon>Bacteria</taxon>
        <taxon>Pseudomonadati</taxon>
        <taxon>Bacteroidota</taxon>
        <taxon>Flavobacteriia</taxon>
        <taxon>Flavobacteriales</taxon>
        <taxon>Flavobacteriaceae</taxon>
        <taxon>Christiangramia</taxon>
    </lineage>
</organism>
<dbReference type="AlphaFoldDB" id="A0A1L7I1P9"/>
<gene>
    <name evidence="1" type="ORF">GRFL_0379</name>
</gene>
<evidence type="ECO:0000313" key="2">
    <source>
        <dbReference type="Proteomes" id="UP000186230"/>
    </source>
</evidence>
<dbReference type="STRING" id="1229726.GRFL_0379"/>
<protein>
    <submittedName>
        <fullName evidence="1">Uncharacterized protein</fullName>
    </submittedName>
</protein>
<keyword evidence="2" id="KW-1185">Reference proteome</keyword>
<name>A0A1L7I1P9_9FLAO</name>
<sequence length="45" mass="5489">MTSGKFYDLNHKKELEANFIQRNVKKRVYIFDGSRNYLFTFTVIR</sequence>
<dbReference type="EMBL" id="CP016359">
    <property type="protein sequence ID" value="APU67103.1"/>
    <property type="molecule type" value="Genomic_DNA"/>
</dbReference>
<proteinExistence type="predicted"/>
<dbReference type="Proteomes" id="UP000186230">
    <property type="component" value="Chromosome"/>
</dbReference>
<dbReference type="KEGG" id="gfl:GRFL_0379"/>
<accession>A0A1L7I1P9</accession>